<feature type="region of interest" description="Disordered" evidence="1">
    <location>
        <begin position="1"/>
        <end position="21"/>
    </location>
</feature>
<gene>
    <name evidence="3" type="ORF">ACFP1K_34240</name>
</gene>
<accession>A0ABW1NUW6</accession>
<dbReference type="Pfam" id="PF04149">
    <property type="entry name" value="DUF397"/>
    <property type="match status" value="1"/>
</dbReference>
<protein>
    <submittedName>
        <fullName evidence="3">DUF397 domain-containing protein</fullName>
    </submittedName>
</protein>
<keyword evidence="4" id="KW-1185">Reference proteome</keyword>
<reference evidence="4" key="1">
    <citation type="journal article" date="2019" name="Int. J. Syst. Evol. Microbiol.">
        <title>The Global Catalogue of Microorganisms (GCM) 10K type strain sequencing project: providing services to taxonomists for standard genome sequencing and annotation.</title>
        <authorList>
            <consortium name="The Broad Institute Genomics Platform"/>
            <consortium name="The Broad Institute Genome Sequencing Center for Infectious Disease"/>
            <person name="Wu L."/>
            <person name="Ma J."/>
        </authorList>
    </citation>
    <scope>NUCLEOTIDE SEQUENCE [LARGE SCALE GENOMIC DNA]</scope>
    <source>
        <strain evidence="4">JCM 30346</strain>
    </source>
</reference>
<dbReference type="InterPro" id="IPR007278">
    <property type="entry name" value="DUF397"/>
</dbReference>
<sequence length="70" mass="7194">MSGADSSCVTWRKSSRSGGNGNCVEVAGLADGMVAVRDSKTPGKAAVTFGRIAWGEYLRAVKRGDFGGLA</sequence>
<dbReference type="EMBL" id="JBHSRF010000082">
    <property type="protein sequence ID" value="MFC6086272.1"/>
    <property type="molecule type" value="Genomic_DNA"/>
</dbReference>
<dbReference type="Proteomes" id="UP001596137">
    <property type="component" value="Unassembled WGS sequence"/>
</dbReference>
<organism evidence="3 4">
    <name type="scientific">Sphaerisporangium aureirubrum</name>
    <dbReference type="NCBI Taxonomy" id="1544736"/>
    <lineage>
        <taxon>Bacteria</taxon>
        <taxon>Bacillati</taxon>
        <taxon>Actinomycetota</taxon>
        <taxon>Actinomycetes</taxon>
        <taxon>Streptosporangiales</taxon>
        <taxon>Streptosporangiaceae</taxon>
        <taxon>Sphaerisporangium</taxon>
    </lineage>
</organism>
<evidence type="ECO:0000256" key="1">
    <source>
        <dbReference type="SAM" id="MobiDB-lite"/>
    </source>
</evidence>
<comment type="caution">
    <text evidence="3">The sequence shown here is derived from an EMBL/GenBank/DDBJ whole genome shotgun (WGS) entry which is preliminary data.</text>
</comment>
<evidence type="ECO:0000259" key="2">
    <source>
        <dbReference type="Pfam" id="PF04149"/>
    </source>
</evidence>
<evidence type="ECO:0000313" key="3">
    <source>
        <dbReference type="EMBL" id="MFC6086272.1"/>
    </source>
</evidence>
<feature type="domain" description="DUF397" evidence="2">
    <location>
        <begin position="10"/>
        <end position="62"/>
    </location>
</feature>
<proteinExistence type="predicted"/>
<dbReference type="RefSeq" id="WP_380761288.1">
    <property type="nucleotide sequence ID" value="NZ_JBHSRF010000082.1"/>
</dbReference>
<name>A0ABW1NUW6_9ACTN</name>
<evidence type="ECO:0000313" key="4">
    <source>
        <dbReference type="Proteomes" id="UP001596137"/>
    </source>
</evidence>